<dbReference type="InterPro" id="IPR002872">
    <property type="entry name" value="Proline_DH_dom"/>
</dbReference>
<dbReference type="Pfam" id="PF00171">
    <property type="entry name" value="Aldedh"/>
    <property type="match status" value="1"/>
</dbReference>
<dbReference type="InterPro" id="IPR016163">
    <property type="entry name" value="Ald_DH_C"/>
</dbReference>
<gene>
    <name evidence="9" type="primary">putA</name>
    <name evidence="9" type="ORF">GM173_05350</name>
</gene>
<dbReference type="InterPro" id="IPR029041">
    <property type="entry name" value="FAD-linked_oxidoreductase-like"/>
</dbReference>
<proteinExistence type="inferred from homology"/>
<comment type="catalytic activity">
    <reaction evidence="4 5">
        <text>L-glutamate 5-semialdehyde + NAD(+) + H2O = L-glutamate + NADH + 2 H(+)</text>
        <dbReference type="Rhea" id="RHEA:30235"/>
        <dbReference type="ChEBI" id="CHEBI:15377"/>
        <dbReference type="ChEBI" id="CHEBI:15378"/>
        <dbReference type="ChEBI" id="CHEBI:29985"/>
        <dbReference type="ChEBI" id="CHEBI:57540"/>
        <dbReference type="ChEBI" id="CHEBI:57945"/>
        <dbReference type="ChEBI" id="CHEBI:58066"/>
        <dbReference type="EC" id="1.2.1.88"/>
    </reaction>
</comment>
<dbReference type="SUPFAM" id="SSF51730">
    <property type="entry name" value="FAD-linked oxidoreductase"/>
    <property type="match status" value="1"/>
</dbReference>
<dbReference type="EC" id="1.5.5.2" evidence="5"/>
<dbReference type="Proteomes" id="UP001195660">
    <property type="component" value="Unassembled WGS sequence"/>
</dbReference>
<keyword evidence="5" id="KW-0678">Repressor</keyword>
<feature type="domain" description="Aldehyde dehydrogenase" evidence="6">
    <location>
        <begin position="537"/>
        <end position="967"/>
    </location>
</feature>
<keyword evidence="2 5" id="KW-0560">Oxidoreductase</keyword>
<reference evidence="9 10" key="1">
    <citation type="submission" date="2019-11" db="EMBL/GenBank/DDBJ databases">
        <title>Novel Deefgea species.</title>
        <authorList>
            <person name="Han J.-H."/>
        </authorList>
    </citation>
    <scope>NUCLEOTIDE SEQUENCE [LARGE SCALE GENOMIC DNA]</scope>
    <source>
        <strain evidence="9 10">LMG 24817</strain>
    </source>
</reference>
<evidence type="ECO:0000256" key="4">
    <source>
        <dbReference type="ARBA" id="ARBA00048142"/>
    </source>
</evidence>
<dbReference type="Gene3D" id="3.40.309.10">
    <property type="entry name" value="Aldehyde Dehydrogenase, Chain A, domain 2"/>
    <property type="match status" value="1"/>
</dbReference>
<keyword evidence="5" id="KW-0285">Flavoprotein</keyword>
<dbReference type="InterPro" id="IPR015590">
    <property type="entry name" value="Aldehyde_DH_dom"/>
</dbReference>
<dbReference type="Gene3D" id="1.20.5.460">
    <property type="entry name" value="Single helix bin"/>
    <property type="match status" value="1"/>
</dbReference>
<dbReference type="EMBL" id="WOFE01000001">
    <property type="protein sequence ID" value="MBM5571005.1"/>
    <property type="molecule type" value="Genomic_DNA"/>
</dbReference>
<dbReference type="Gene3D" id="3.40.605.10">
    <property type="entry name" value="Aldehyde Dehydrogenase, Chain A, domain 1"/>
    <property type="match status" value="1"/>
</dbReference>
<keyword evidence="5" id="KW-0642">Proline metabolism</keyword>
<protein>
    <recommendedName>
        <fullName evidence="5">Bifunctional protein PutA</fullName>
    </recommendedName>
    <domain>
        <recommendedName>
            <fullName evidence="5">Proline dehydrogenase</fullName>
            <ecNumber evidence="5">1.5.5.2</ecNumber>
        </recommendedName>
        <alternativeName>
            <fullName evidence="5">Proline oxidase</fullName>
        </alternativeName>
    </domain>
    <domain>
        <recommendedName>
            <fullName evidence="5">Delta-1-pyrroline-5-carboxylate dehydrogenase</fullName>
            <shortName evidence="5">P5C dehydrogenase</shortName>
            <ecNumber evidence="5">1.2.1.88</ecNumber>
        </recommendedName>
        <alternativeName>
            <fullName evidence="5">L-glutamate gamma-semialdehyde dehydrogenase</fullName>
        </alternativeName>
    </domain>
</protein>
<comment type="caution">
    <text evidence="9">The sequence shown here is derived from an EMBL/GenBank/DDBJ whole genome shotgun (WGS) entry which is preliminary data.</text>
</comment>
<dbReference type="GO" id="GO:0003842">
    <property type="term" value="F:L-glutamate gamma-semialdehyde dehydrogenase activity"/>
    <property type="evidence" value="ECO:0007669"/>
    <property type="project" value="UniProtKB-EC"/>
</dbReference>
<sequence>MNRSINTQSAPSLERIFSQRYRNETELARELSQSVQLNSEDQLRADALARLITERFRLERLNQSGLDTVLAEFPLSSPEGKALLNLCEALLRIPDKNNANQLIREQLHTAHWQGHRGHSPSWLVNLATWGLSVAETMSESAGKPIAREVIKHAIEWLANYFVIAENLKGANERAQAEFLYSYDMLGEAALTQAESDDYFAKYLEAIHDVGQHNNGAGPRFGASVSVKLSALHPRFSPLQAARIEKELYPRLLELAQLAKQYDIGLTIDAEESDRLEITLKLFAQLAFEPKLGDWAGLGIAVQAYQKRALAVVQWLAQMSQHRPLMVRLVKGAYWDSEIKTAQQQNLVDYPVFTHKSHTDLSYIACAQVLLHSEHRIYPQFATHNPFTICLIHQLAGERNIEFQALFGMGESLYRLANQLSLNRPCRIYAPIGEKTQLLPYLIRRFLENGANSSFIHLLHQRHKITQFAWPETHQSARLAKPHKLFAPRNNTACLDVSHTPDLKHFQEKHAEFAHHSIIAMPMIGHGLPELYKHRTAQNPADTRLNIGLINEAGLADIEKALSCAAHTQWERNCINHRAQLLEKTADIFAARRVELISTLMSEAGKSFTNAQNEMHEAIDFCRYYAQEAQIQWQHDLPEPIGVIVTISPWNFPLAIFVGQIACALIAGNRVIAKPAEETPLIAMLATRCFYEAGISRQILQFIPGGSAAGAALVLDRRCDGVLFTGSHASAVKIATEINQSGQTKPLISETSSVNCMVVDSTAHIDHACKDVISSAFDSAGQRCSALRVLYLQEEIATNTVARIKQAMAELNIGNPVQLANDIGPVISSAAQRKIKTAIEQYHHCPIYQTHLPPETHHGSYIAPTLIELDDEAAFPDEIFGPVLFIKRFKIQQLKQVVQQINQQQSGLTLSIHSRLRATQDYIVQHARVGNFYINRNQIGAIVGCQPFGGTGKAGSGPKVGGPWSIWACCKNADPCEPHAIQETGTLKALQQIIHEWKEPSEALHLSMLINGIASRTPIGMQRQLPNITGESNTLHYRGLGRIACIDDEAAPLFELIALALLTGNIPVIRYLPGSWRKALANETIEVSEEIDFNLVDGVLCKQKNSTLNIKNPLCPVITPIANGMWPLFRLVSEYTITINTAATGGDLELLCKPDV</sequence>
<dbReference type="SUPFAM" id="SSF53720">
    <property type="entry name" value="ALDH-like"/>
    <property type="match status" value="1"/>
</dbReference>
<dbReference type="InterPro" id="IPR016162">
    <property type="entry name" value="Ald_DH_N"/>
</dbReference>
<dbReference type="InterPro" id="IPR005933">
    <property type="entry name" value="PutA_C"/>
</dbReference>
<name>A0ABS2CA38_9NEIS</name>
<dbReference type="NCBIfam" id="NF008869">
    <property type="entry name" value="PRK11904.1"/>
    <property type="match status" value="1"/>
</dbReference>
<feature type="domain" description="Proline dehydrogenase" evidence="7">
    <location>
        <begin position="168"/>
        <end position="456"/>
    </location>
</feature>
<accession>A0ABS2CA38</accession>
<evidence type="ECO:0000259" key="6">
    <source>
        <dbReference type="Pfam" id="PF00171"/>
    </source>
</evidence>
<dbReference type="Pfam" id="PF14850">
    <property type="entry name" value="Pro_dh-DNA_bdg"/>
    <property type="match status" value="1"/>
</dbReference>
<dbReference type="SUPFAM" id="SSF81935">
    <property type="entry name" value="N-terminal domain of bifunctional PutA protein"/>
    <property type="match status" value="1"/>
</dbReference>
<dbReference type="Gene3D" id="3.20.20.220">
    <property type="match status" value="1"/>
</dbReference>
<dbReference type="InterPro" id="IPR050485">
    <property type="entry name" value="Proline_metab_enzyme"/>
</dbReference>
<dbReference type="PROSITE" id="PS00070">
    <property type="entry name" value="ALDEHYDE_DEHYDR_CYS"/>
    <property type="match status" value="1"/>
</dbReference>
<comment type="cofactor">
    <cofactor evidence="5">
        <name>FAD</name>
        <dbReference type="ChEBI" id="CHEBI:57692"/>
    </cofactor>
</comment>
<evidence type="ECO:0000259" key="8">
    <source>
        <dbReference type="Pfam" id="PF14850"/>
    </source>
</evidence>
<organism evidence="9 10">
    <name type="scientific">Deefgea chitinilytica</name>
    <dbReference type="NCBI Taxonomy" id="570276"/>
    <lineage>
        <taxon>Bacteria</taxon>
        <taxon>Pseudomonadati</taxon>
        <taxon>Pseudomonadota</taxon>
        <taxon>Betaproteobacteria</taxon>
        <taxon>Neisseriales</taxon>
        <taxon>Chitinibacteraceae</taxon>
        <taxon>Deefgea</taxon>
    </lineage>
</organism>
<dbReference type="InterPro" id="IPR024089">
    <property type="entry name" value="PRODH_PutA_dom_I/II"/>
</dbReference>
<comment type="pathway">
    <text evidence="5">Amino-acid degradation; L-proline degradation into L-glutamate; L-glutamate from L-proline: step 1/2.</text>
</comment>
<comment type="function">
    <text evidence="5">Oxidizes proline to glutamate for use as a carbon and nitrogen source.</text>
</comment>
<keyword evidence="10" id="KW-1185">Reference proteome</keyword>
<dbReference type="PANTHER" id="PTHR42862:SF1">
    <property type="entry name" value="DELTA-1-PYRROLINE-5-CARBOXYLATE DEHYDROGENASE 2, ISOFORM A-RELATED"/>
    <property type="match status" value="1"/>
</dbReference>
<dbReference type="InterPro" id="IPR025703">
    <property type="entry name" value="Bifunct_PutA"/>
</dbReference>
<dbReference type="GO" id="GO:0004657">
    <property type="term" value="F:proline dehydrogenase activity"/>
    <property type="evidence" value="ECO:0007669"/>
    <property type="project" value="UniProtKB-EC"/>
</dbReference>
<dbReference type="InterPro" id="IPR024082">
    <property type="entry name" value="PRODH_PutA_dom_II"/>
</dbReference>
<dbReference type="PANTHER" id="PTHR42862">
    <property type="entry name" value="DELTA-1-PYRROLINE-5-CARBOXYLATE DEHYDROGENASE 1, ISOFORM A-RELATED"/>
    <property type="match status" value="1"/>
</dbReference>
<keyword evidence="5" id="KW-0805">Transcription regulation</keyword>
<feature type="domain" description="Proline dehydrogenase PutA" evidence="8">
    <location>
        <begin position="66"/>
        <end position="155"/>
    </location>
</feature>
<keyword evidence="3 5" id="KW-0520">NAD</keyword>
<dbReference type="EC" id="1.2.1.88" evidence="5"/>
<comment type="similarity">
    <text evidence="5">In the C-terminal section; belongs to the aldehyde dehydrogenase family.</text>
</comment>
<evidence type="ECO:0000259" key="7">
    <source>
        <dbReference type="Pfam" id="PF01619"/>
    </source>
</evidence>
<evidence type="ECO:0000256" key="5">
    <source>
        <dbReference type="PIRNR" id="PIRNR000197"/>
    </source>
</evidence>
<keyword evidence="5" id="KW-0238">DNA-binding</keyword>
<dbReference type="NCBIfam" id="TIGR01238">
    <property type="entry name" value="D1pyr5carbox3"/>
    <property type="match status" value="1"/>
</dbReference>
<keyword evidence="5" id="KW-0804">Transcription</keyword>
<comment type="similarity">
    <text evidence="5">In the N-terminal section; belongs to the proline dehydrogenase family.</text>
</comment>
<evidence type="ECO:0000256" key="2">
    <source>
        <dbReference type="ARBA" id="ARBA00023002"/>
    </source>
</evidence>
<evidence type="ECO:0000256" key="3">
    <source>
        <dbReference type="ARBA" id="ARBA00023027"/>
    </source>
</evidence>
<keyword evidence="5" id="KW-0274">FAD</keyword>
<dbReference type="Pfam" id="PF01619">
    <property type="entry name" value="Pro_dh"/>
    <property type="match status" value="1"/>
</dbReference>
<dbReference type="InterPro" id="IPR016160">
    <property type="entry name" value="Ald_DH_CS_CYS"/>
</dbReference>
<evidence type="ECO:0000313" key="9">
    <source>
        <dbReference type="EMBL" id="MBM5571005.1"/>
    </source>
</evidence>
<comment type="pathway">
    <text evidence="1 5">Amino-acid degradation; L-proline degradation into L-glutamate; L-glutamate from L-proline: step 2/2.</text>
</comment>
<evidence type="ECO:0000256" key="1">
    <source>
        <dbReference type="ARBA" id="ARBA00004786"/>
    </source>
</evidence>
<comment type="catalytic activity">
    <reaction evidence="5">
        <text>L-proline + a quinone = (S)-1-pyrroline-5-carboxylate + a quinol + H(+)</text>
        <dbReference type="Rhea" id="RHEA:23784"/>
        <dbReference type="ChEBI" id="CHEBI:15378"/>
        <dbReference type="ChEBI" id="CHEBI:17388"/>
        <dbReference type="ChEBI" id="CHEBI:24646"/>
        <dbReference type="ChEBI" id="CHEBI:60039"/>
        <dbReference type="ChEBI" id="CHEBI:132124"/>
        <dbReference type="EC" id="1.5.5.2"/>
    </reaction>
</comment>
<dbReference type="InterPro" id="IPR016161">
    <property type="entry name" value="Ald_DH/histidinol_DH"/>
</dbReference>
<evidence type="ECO:0000313" key="10">
    <source>
        <dbReference type="Proteomes" id="UP001195660"/>
    </source>
</evidence>
<dbReference type="RefSeq" id="WP_203570266.1">
    <property type="nucleotide sequence ID" value="NZ_WOFE01000001.1"/>
</dbReference>
<dbReference type="PIRSF" id="PIRSF000197">
    <property type="entry name" value="Bifunct_PutA"/>
    <property type="match status" value="1"/>
</dbReference>